<accession>W9WKZ8</accession>
<dbReference type="EMBL" id="AMGW01000004">
    <property type="protein sequence ID" value="EXJ59139.1"/>
    <property type="molecule type" value="Genomic_DNA"/>
</dbReference>
<proteinExistence type="predicted"/>
<dbReference type="Pfam" id="PF00646">
    <property type="entry name" value="F-box"/>
    <property type="match status" value="1"/>
</dbReference>
<dbReference type="SUPFAM" id="SSF81383">
    <property type="entry name" value="F-box domain"/>
    <property type="match status" value="1"/>
</dbReference>
<dbReference type="Proteomes" id="UP000019473">
    <property type="component" value="Unassembled WGS sequence"/>
</dbReference>
<dbReference type="AlphaFoldDB" id="W9WKZ8"/>
<dbReference type="InterPro" id="IPR001810">
    <property type="entry name" value="F-box_dom"/>
</dbReference>
<feature type="domain" description="F-box" evidence="1">
    <location>
        <begin position="42"/>
        <end position="73"/>
    </location>
</feature>
<comment type="caution">
    <text evidence="2">The sequence shown here is derived from an EMBL/GenBank/DDBJ whole genome shotgun (WGS) entry which is preliminary data.</text>
</comment>
<dbReference type="VEuPathDB" id="FungiDB:A1O7_06570"/>
<evidence type="ECO:0000313" key="2">
    <source>
        <dbReference type="EMBL" id="EXJ59139.1"/>
    </source>
</evidence>
<dbReference type="InterPro" id="IPR036047">
    <property type="entry name" value="F-box-like_dom_sf"/>
</dbReference>
<organism evidence="2 3">
    <name type="scientific">Cladophialophora yegresii CBS 114405</name>
    <dbReference type="NCBI Taxonomy" id="1182544"/>
    <lineage>
        <taxon>Eukaryota</taxon>
        <taxon>Fungi</taxon>
        <taxon>Dikarya</taxon>
        <taxon>Ascomycota</taxon>
        <taxon>Pezizomycotina</taxon>
        <taxon>Eurotiomycetes</taxon>
        <taxon>Chaetothyriomycetidae</taxon>
        <taxon>Chaetothyriales</taxon>
        <taxon>Herpotrichiellaceae</taxon>
        <taxon>Cladophialophora</taxon>
    </lineage>
</organism>
<sequence>MAGYLEYAKSTLKLRNPFTWAPVKPRDLPQRVDDPETHRNPFLDLPNELILAITDFLETKFRLSLRISCRRFRVLNDRLDMSQCDNDTKS</sequence>
<protein>
    <recommendedName>
        <fullName evidence="1">F-box domain-containing protein</fullName>
    </recommendedName>
</protein>
<dbReference type="GeneID" id="19181147"/>
<dbReference type="OrthoDB" id="3766406at2759"/>
<gene>
    <name evidence="2" type="ORF">A1O7_06570</name>
</gene>
<evidence type="ECO:0000313" key="3">
    <source>
        <dbReference type="Proteomes" id="UP000019473"/>
    </source>
</evidence>
<evidence type="ECO:0000259" key="1">
    <source>
        <dbReference type="Pfam" id="PF00646"/>
    </source>
</evidence>
<keyword evidence="3" id="KW-1185">Reference proteome</keyword>
<dbReference type="RefSeq" id="XP_007758762.1">
    <property type="nucleotide sequence ID" value="XM_007760572.1"/>
</dbReference>
<dbReference type="HOGENOM" id="CLU_2440679_0_0_1"/>
<reference evidence="2 3" key="1">
    <citation type="submission" date="2013-03" db="EMBL/GenBank/DDBJ databases">
        <title>The Genome Sequence of Cladophialophora yegresii CBS 114405.</title>
        <authorList>
            <consortium name="The Broad Institute Genomics Platform"/>
            <person name="Cuomo C."/>
            <person name="de Hoog S."/>
            <person name="Gorbushina A."/>
            <person name="Walker B."/>
            <person name="Young S.K."/>
            <person name="Zeng Q."/>
            <person name="Gargeya S."/>
            <person name="Fitzgerald M."/>
            <person name="Haas B."/>
            <person name="Abouelleil A."/>
            <person name="Allen A.W."/>
            <person name="Alvarado L."/>
            <person name="Arachchi H.M."/>
            <person name="Berlin A.M."/>
            <person name="Chapman S.B."/>
            <person name="Gainer-Dewar J."/>
            <person name="Goldberg J."/>
            <person name="Griggs A."/>
            <person name="Gujja S."/>
            <person name="Hansen M."/>
            <person name="Howarth C."/>
            <person name="Imamovic A."/>
            <person name="Ireland A."/>
            <person name="Larimer J."/>
            <person name="McCowan C."/>
            <person name="Murphy C."/>
            <person name="Pearson M."/>
            <person name="Poon T.W."/>
            <person name="Priest M."/>
            <person name="Roberts A."/>
            <person name="Saif S."/>
            <person name="Shea T."/>
            <person name="Sisk P."/>
            <person name="Sykes S."/>
            <person name="Wortman J."/>
            <person name="Nusbaum C."/>
            <person name="Birren B."/>
        </authorList>
    </citation>
    <scope>NUCLEOTIDE SEQUENCE [LARGE SCALE GENOMIC DNA]</scope>
    <source>
        <strain evidence="2 3">CBS 114405</strain>
    </source>
</reference>
<name>W9WKZ8_9EURO</name>